<evidence type="ECO:0000256" key="3">
    <source>
        <dbReference type="ARBA" id="ARBA00023002"/>
    </source>
</evidence>
<dbReference type="Gene3D" id="3.20.20.30">
    <property type="entry name" value="Luciferase-like domain"/>
    <property type="match status" value="1"/>
</dbReference>
<keyword evidence="9" id="KW-1185">Reference proteome</keyword>
<protein>
    <submittedName>
        <fullName evidence="8">LLM class flavin-dependent oxidoreductase</fullName>
        <ecNumber evidence="8">1.-.-.-</ecNumber>
    </submittedName>
</protein>
<dbReference type="EMBL" id="CP147711">
    <property type="protein sequence ID" value="WXC78655.1"/>
    <property type="molecule type" value="Genomic_DNA"/>
</dbReference>
<dbReference type="Pfam" id="PF00296">
    <property type="entry name" value="Bac_luciferase"/>
    <property type="match status" value="1"/>
</dbReference>
<evidence type="ECO:0000259" key="7">
    <source>
        <dbReference type="Pfam" id="PF00296"/>
    </source>
</evidence>
<dbReference type="RefSeq" id="WP_176540566.1">
    <property type="nucleotide sequence ID" value="NZ_CP088288.1"/>
</dbReference>
<evidence type="ECO:0000256" key="6">
    <source>
        <dbReference type="SAM" id="MobiDB-lite"/>
    </source>
</evidence>
<dbReference type="InterPro" id="IPR011251">
    <property type="entry name" value="Luciferase-like_dom"/>
</dbReference>
<keyword evidence="4" id="KW-0503">Monooxygenase</keyword>
<comment type="similarity">
    <text evidence="5">Belongs to the NtaA/SnaA/DszA monooxygenase family.</text>
</comment>
<evidence type="ECO:0000256" key="1">
    <source>
        <dbReference type="ARBA" id="ARBA00022630"/>
    </source>
</evidence>
<keyword evidence="1" id="KW-0285">Flavoprotein</keyword>
<feature type="compositionally biased region" description="Basic and acidic residues" evidence="6">
    <location>
        <begin position="461"/>
        <end position="470"/>
    </location>
</feature>
<reference evidence="8" key="1">
    <citation type="journal article" date="2021" name="Int. J. Syst. Evol. Microbiol.">
        <title>Bradyrhizobium septentrionale sp. nov. (sv. septentrionale) and Bradyrhizobium quebecense sp. nov. (sv. septentrionale) associated with legumes native to Canada possess rearranged symbiosis genes and numerous insertion sequences.</title>
        <authorList>
            <person name="Bromfield E.S.P."/>
            <person name="Cloutier S."/>
        </authorList>
    </citation>
    <scope>NUCLEOTIDE SEQUENCE</scope>
    <source>
        <strain evidence="8">5S5</strain>
    </source>
</reference>
<evidence type="ECO:0000313" key="9">
    <source>
        <dbReference type="Proteomes" id="UP001432046"/>
    </source>
</evidence>
<dbReference type="InterPro" id="IPR051260">
    <property type="entry name" value="Diverse_substr_monoxygenases"/>
</dbReference>
<evidence type="ECO:0000256" key="2">
    <source>
        <dbReference type="ARBA" id="ARBA00022643"/>
    </source>
</evidence>
<keyword evidence="2" id="KW-0288">FMN</keyword>
<feature type="region of interest" description="Disordered" evidence="6">
    <location>
        <begin position="438"/>
        <end position="490"/>
    </location>
</feature>
<name>A0ABZ2NVQ6_9BRAD</name>
<dbReference type="PIRSF" id="PIRSF000337">
    <property type="entry name" value="NTA_MOA"/>
    <property type="match status" value="1"/>
</dbReference>
<dbReference type="GO" id="GO:0016491">
    <property type="term" value="F:oxidoreductase activity"/>
    <property type="evidence" value="ECO:0007669"/>
    <property type="project" value="UniProtKB-KW"/>
</dbReference>
<sequence length="490" mass="54023">MAKSKELRFNAFNMMAPSHNWAGLWSHPRDSSLNYNSLDYWVDYAKTAERGLLDGIFLADVFGIYDVYGNTPDTALSQAVQLPNAEPTLLVSAMALVTRHLGFGITSNLTYEHPYQFARRFSTLDHLTNGRIGWNIVTGYLDSGARGMGLEANRAHDERYEAAEEFLAASYKLWEGSWEDGAVRRDRAARIFTDPARIHPVRHQGAHYKVDGIHLAEPSPQRTPLLYQAGTSKRGRAFAARHAEAIFLNGQTRPILARAVRDIRSAAKEFGRDPYDIRLFAGATVIVAPTRAEAEDLLADYAAHVDQAGQLALLSGWTGIDFSTYRPDQAVQYVESNAIQSMVENFTVRSDRPVKVGDLATLSRVGARSPFVVGSPQDVADELIAWADETDVDGFNLFRLVAPESLDAFVDLVVPELQSRGVYKTAYREGTLREKLFPGRGPRLHATHPGASYRLAPSKTVRPDAAEKDGLPATGTPHQVAATSSAARRP</sequence>
<accession>A0ABZ2NVQ6</accession>
<reference evidence="8" key="2">
    <citation type="submission" date="2024-03" db="EMBL/GenBank/DDBJ databases">
        <authorList>
            <person name="Bromfield E.S.P."/>
            <person name="Cloutier S."/>
        </authorList>
    </citation>
    <scope>NUCLEOTIDE SEQUENCE</scope>
    <source>
        <strain evidence="8">5S5</strain>
    </source>
</reference>
<organism evidence="8 9">
    <name type="scientific">Bradyrhizobium septentrionale</name>
    <dbReference type="NCBI Taxonomy" id="1404411"/>
    <lineage>
        <taxon>Bacteria</taxon>
        <taxon>Pseudomonadati</taxon>
        <taxon>Pseudomonadota</taxon>
        <taxon>Alphaproteobacteria</taxon>
        <taxon>Hyphomicrobiales</taxon>
        <taxon>Nitrobacteraceae</taxon>
        <taxon>Bradyrhizobium</taxon>
    </lineage>
</organism>
<dbReference type="EC" id="1.-.-.-" evidence="8"/>
<dbReference type="PANTHER" id="PTHR30011:SF16">
    <property type="entry name" value="C2H2 FINGER DOMAIN TRANSCRIPTION FACTOR (EUROFUNG)-RELATED"/>
    <property type="match status" value="1"/>
</dbReference>
<dbReference type="PANTHER" id="PTHR30011">
    <property type="entry name" value="ALKANESULFONATE MONOOXYGENASE-RELATED"/>
    <property type="match status" value="1"/>
</dbReference>
<dbReference type="SUPFAM" id="SSF51679">
    <property type="entry name" value="Bacterial luciferase-like"/>
    <property type="match status" value="1"/>
</dbReference>
<evidence type="ECO:0000313" key="8">
    <source>
        <dbReference type="EMBL" id="WXC78655.1"/>
    </source>
</evidence>
<gene>
    <name evidence="8" type="ORF">WDK88_35610</name>
</gene>
<evidence type="ECO:0000256" key="4">
    <source>
        <dbReference type="ARBA" id="ARBA00023033"/>
    </source>
</evidence>
<dbReference type="Proteomes" id="UP001432046">
    <property type="component" value="Chromosome"/>
</dbReference>
<proteinExistence type="inferred from homology"/>
<feature type="compositionally biased region" description="Polar residues" evidence="6">
    <location>
        <begin position="481"/>
        <end position="490"/>
    </location>
</feature>
<feature type="domain" description="Luciferase-like" evidence="7">
    <location>
        <begin position="15"/>
        <end position="388"/>
    </location>
</feature>
<keyword evidence="3 8" id="KW-0560">Oxidoreductase</keyword>
<evidence type="ECO:0000256" key="5">
    <source>
        <dbReference type="ARBA" id="ARBA00033748"/>
    </source>
</evidence>
<dbReference type="InterPro" id="IPR036661">
    <property type="entry name" value="Luciferase-like_sf"/>
</dbReference>
<dbReference type="InterPro" id="IPR016215">
    <property type="entry name" value="NTA_MOA"/>
</dbReference>
<dbReference type="NCBIfam" id="TIGR03860">
    <property type="entry name" value="FMN_nitrolo"/>
    <property type="match status" value="1"/>
</dbReference>